<keyword evidence="3" id="KW-1185">Reference proteome</keyword>
<gene>
    <name evidence="2" type="ORF">BKE30_14050</name>
</gene>
<evidence type="ECO:0000313" key="3">
    <source>
        <dbReference type="Proteomes" id="UP000192132"/>
    </source>
</evidence>
<evidence type="ECO:0008006" key="4">
    <source>
        <dbReference type="Google" id="ProtNLM"/>
    </source>
</evidence>
<keyword evidence="1" id="KW-0143">Chaperone</keyword>
<sequence>MISTNASPEIIDSAYKALEKKYTGQLNDVEDQAEADQLNELLDNIKTAYTILANPESRKDHDERLENLKRGL</sequence>
<dbReference type="OrthoDB" id="9779889at2"/>
<dbReference type="AlphaFoldDB" id="A0A1S8CQS7"/>
<proteinExistence type="predicted"/>
<dbReference type="EMBL" id="MLCN01000047">
    <property type="protein sequence ID" value="ONG37683.1"/>
    <property type="molecule type" value="Genomic_DNA"/>
</dbReference>
<accession>A0A1S8CQS7</accession>
<dbReference type="SUPFAM" id="SSF46565">
    <property type="entry name" value="Chaperone J-domain"/>
    <property type="match status" value="1"/>
</dbReference>
<protein>
    <recommendedName>
        <fullName evidence="4">J domain-containing protein</fullName>
    </recommendedName>
</protein>
<comment type="caution">
    <text evidence="2">The sequence shown here is derived from an EMBL/GenBank/DDBJ whole genome shotgun (WGS) entry which is preliminary data.</text>
</comment>
<evidence type="ECO:0000313" key="2">
    <source>
        <dbReference type="EMBL" id="ONG37683.1"/>
    </source>
</evidence>
<evidence type="ECO:0000256" key="1">
    <source>
        <dbReference type="ARBA" id="ARBA00023186"/>
    </source>
</evidence>
<dbReference type="Proteomes" id="UP000192132">
    <property type="component" value="Unassembled WGS sequence"/>
</dbReference>
<dbReference type="InterPro" id="IPR036869">
    <property type="entry name" value="J_dom_sf"/>
</dbReference>
<name>A0A1S8CQS7_9GAMM</name>
<dbReference type="Gene3D" id="1.10.287.110">
    <property type="entry name" value="DnaJ domain"/>
    <property type="match status" value="1"/>
</dbReference>
<reference evidence="2 3" key="1">
    <citation type="submission" date="2016-10" db="EMBL/GenBank/DDBJ databases">
        <title>Draft Genome sequence of Alkanindiges sp. strain H1.</title>
        <authorList>
            <person name="Subhash Y."/>
            <person name="Lee S."/>
        </authorList>
    </citation>
    <scope>NUCLEOTIDE SEQUENCE [LARGE SCALE GENOMIC DNA]</scope>
    <source>
        <strain evidence="2 3">H1</strain>
    </source>
</reference>
<organism evidence="2 3">
    <name type="scientific">Alkanindiges hydrocarboniclasticus</name>
    <dbReference type="NCBI Taxonomy" id="1907941"/>
    <lineage>
        <taxon>Bacteria</taxon>
        <taxon>Pseudomonadati</taxon>
        <taxon>Pseudomonadota</taxon>
        <taxon>Gammaproteobacteria</taxon>
        <taxon>Moraxellales</taxon>
        <taxon>Moraxellaceae</taxon>
        <taxon>Alkanindiges</taxon>
    </lineage>
</organism>